<protein>
    <recommendedName>
        <fullName evidence="4">DUF834 domain-containing protein</fullName>
    </recommendedName>
</protein>
<feature type="region of interest" description="Disordered" evidence="1">
    <location>
        <begin position="244"/>
        <end position="267"/>
    </location>
</feature>
<evidence type="ECO:0008006" key="4">
    <source>
        <dbReference type="Google" id="ProtNLM"/>
    </source>
</evidence>
<feature type="compositionally biased region" description="Gly residues" evidence="1">
    <location>
        <begin position="81"/>
        <end position="90"/>
    </location>
</feature>
<evidence type="ECO:0000313" key="3">
    <source>
        <dbReference type="Proteomes" id="UP000287651"/>
    </source>
</evidence>
<sequence>MRLLASTSGGEERKMGATASTSLGGSNRMRLQDDGGGSWVALEMKGGGWAAPFGHVVGKQWGPTSSGVWRGRGSREATGWLGAGGSGDGNGASDRGVTDDNSNGDAASKGGEEDGGWATGDRGLEMAVLQEGSDSVAREEEGPTKGPWWQRARLEATTVVGSSGSRVGDEKGWPAVGVGATKEGLGAAEEGLAAVEEGLVAAEATGKRMRQQPTTSGSSGWRPELAGMVGGWLRLRVDYGSKKQRKGAAATSEWSSGRGGLATDERRQWQRGYGRLEVAMAGEKGEEAAGDRKKVAGQRLWQGRKRGSRQ</sequence>
<evidence type="ECO:0000313" key="2">
    <source>
        <dbReference type="EMBL" id="RRT85188.1"/>
    </source>
</evidence>
<feature type="region of interest" description="Disordered" evidence="1">
    <location>
        <begin position="63"/>
        <end position="121"/>
    </location>
</feature>
<evidence type="ECO:0000256" key="1">
    <source>
        <dbReference type="SAM" id="MobiDB-lite"/>
    </source>
</evidence>
<dbReference type="Proteomes" id="UP000287651">
    <property type="component" value="Unassembled WGS sequence"/>
</dbReference>
<dbReference type="EMBL" id="AMZH03000161">
    <property type="protein sequence ID" value="RRT85188.1"/>
    <property type="molecule type" value="Genomic_DNA"/>
</dbReference>
<dbReference type="AlphaFoldDB" id="A0A427B9R1"/>
<reference evidence="2 3" key="1">
    <citation type="journal article" date="2014" name="Agronomy (Basel)">
        <title>A Draft Genome Sequence for Ensete ventricosum, the Drought-Tolerant Tree Against Hunger.</title>
        <authorList>
            <person name="Harrison J."/>
            <person name="Moore K.A."/>
            <person name="Paszkiewicz K."/>
            <person name="Jones T."/>
            <person name="Grant M."/>
            <person name="Ambacheew D."/>
            <person name="Muzemil S."/>
            <person name="Studholme D.J."/>
        </authorList>
    </citation>
    <scope>NUCLEOTIDE SEQUENCE [LARGE SCALE GENOMIC DNA]</scope>
</reference>
<gene>
    <name evidence="2" type="ORF">B296_00000700</name>
</gene>
<feature type="compositionally biased region" description="Basic and acidic residues" evidence="1">
    <location>
        <begin position="283"/>
        <end position="294"/>
    </location>
</feature>
<feature type="region of interest" description="Disordered" evidence="1">
    <location>
        <begin position="281"/>
        <end position="310"/>
    </location>
</feature>
<feature type="region of interest" description="Disordered" evidence="1">
    <location>
        <begin position="1"/>
        <end position="34"/>
    </location>
</feature>
<comment type="caution">
    <text evidence="2">The sequence shown here is derived from an EMBL/GenBank/DDBJ whole genome shotgun (WGS) entry which is preliminary data.</text>
</comment>
<organism evidence="2 3">
    <name type="scientific">Ensete ventricosum</name>
    <name type="common">Abyssinian banana</name>
    <name type="synonym">Musa ensete</name>
    <dbReference type="NCBI Taxonomy" id="4639"/>
    <lineage>
        <taxon>Eukaryota</taxon>
        <taxon>Viridiplantae</taxon>
        <taxon>Streptophyta</taxon>
        <taxon>Embryophyta</taxon>
        <taxon>Tracheophyta</taxon>
        <taxon>Spermatophyta</taxon>
        <taxon>Magnoliopsida</taxon>
        <taxon>Liliopsida</taxon>
        <taxon>Zingiberales</taxon>
        <taxon>Musaceae</taxon>
        <taxon>Ensete</taxon>
    </lineage>
</organism>
<name>A0A427B9R1_ENSVE</name>
<proteinExistence type="predicted"/>
<accession>A0A427B9R1</accession>